<dbReference type="RefSeq" id="WP_093920475.1">
    <property type="nucleotide sequence ID" value="NZ_FONW01000007.1"/>
</dbReference>
<accession>A0A1I2J706</accession>
<dbReference type="PANTHER" id="PTHR34322:SF2">
    <property type="entry name" value="TRANSPOSASE IS200-LIKE DOMAIN-CONTAINING PROTEIN"/>
    <property type="match status" value="1"/>
</dbReference>
<dbReference type="PANTHER" id="PTHR34322">
    <property type="entry name" value="TRANSPOSASE, Y1_TNP DOMAIN-CONTAINING"/>
    <property type="match status" value="1"/>
</dbReference>
<sequence length="204" mass="24169">MEPLLPECYFHIYNRAIGNELLFREDKNYTFFIEKYKQYLTPIADTLAFCLMPNHFHLLICLKPQATIEAQLLSSAKGAKNYPAADCIEKRELFLSKYISKQFSNLFSSYTQAYNLIYNRRGSLFLKNFKRKPVEDDGYLIRLVNYIHRNPVNHGFVSQPQQWKYSSYNAIVSDQPTLIKRDEVLQWFDGLANFKYNHFYSLEL</sequence>
<keyword evidence="3" id="KW-1185">Reference proteome</keyword>
<dbReference type="Proteomes" id="UP000198964">
    <property type="component" value="Unassembled WGS sequence"/>
</dbReference>
<evidence type="ECO:0000313" key="2">
    <source>
        <dbReference type="EMBL" id="SFF48481.1"/>
    </source>
</evidence>
<dbReference type="STRING" id="655355.SAMN05216283_107140"/>
<protein>
    <submittedName>
        <fullName evidence="2">REP element-mobilizing transposase RayT</fullName>
    </submittedName>
</protein>
<dbReference type="GO" id="GO:0003677">
    <property type="term" value="F:DNA binding"/>
    <property type="evidence" value="ECO:0007669"/>
    <property type="project" value="InterPro"/>
</dbReference>
<dbReference type="AlphaFoldDB" id="A0A1I2J706"/>
<dbReference type="SMART" id="SM01321">
    <property type="entry name" value="Y1_Tnp"/>
    <property type="match status" value="1"/>
</dbReference>
<proteinExistence type="predicted"/>
<feature type="domain" description="Transposase IS200-like" evidence="1">
    <location>
        <begin position="5"/>
        <end position="150"/>
    </location>
</feature>
<evidence type="ECO:0000313" key="3">
    <source>
        <dbReference type="Proteomes" id="UP000198964"/>
    </source>
</evidence>
<evidence type="ECO:0000259" key="1">
    <source>
        <dbReference type="SMART" id="SM01321"/>
    </source>
</evidence>
<gene>
    <name evidence="2" type="ORF">SAMN05216283_107140</name>
</gene>
<dbReference type="GO" id="GO:0004803">
    <property type="term" value="F:transposase activity"/>
    <property type="evidence" value="ECO:0007669"/>
    <property type="project" value="InterPro"/>
</dbReference>
<dbReference type="InterPro" id="IPR036515">
    <property type="entry name" value="Transposase_17_sf"/>
</dbReference>
<dbReference type="Gene3D" id="3.30.70.1290">
    <property type="entry name" value="Transposase IS200-like"/>
    <property type="match status" value="1"/>
</dbReference>
<dbReference type="GO" id="GO:0006313">
    <property type="term" value="P:DNA transposition"/>
    <property type="evidence" value="ECO:0007669"/>
    <property type="project" value="InterPro"/>
</dbReference>
<dbReference type="InterPro" id="IPR002686">
    <property type="entry name" value="Transposase_17"/>
</dbReference>
<dbReference type="SUPFAM" id="SSF143422">
    <property type="entry name" value="Transposase IS200-like"/>
    <property type="match status" value="1"/>
</dbReference>
<dbReference type="EMBL" id="FONW01000007">
    <property type="protein sequence ID" value="SFF48481.1"/>
    <property type="molecule type" value="Genomic_DNA"/>
</dbReference>
<reference evidence="2 3" key="1">
    <citation type="submission" date="2016-10" db="EMBL/GenBank/DDBJ databases">
        <authorList>
            <person name="de Groot N.N."/>
        </authorList>
    </citation>
    <scope>NUCLEOTIDE SEQUENCE [LARGE SCALE GENOMIC DNA]</scope>
    <source>
        <strain evidence="2 3">CGMCC 1.9156</strain>
    </source>
</reference>
<name>A0A1I2J706_9BACT</name>
<organism evidence="2 3">
    <name type="scientific">Sunxiuqinia elliptica</name>
    <dbReference type="NCBI Taxonomy" id="655355"/>
    <lineage>
        <taxon>Bacteria</taxon>
        <taxon>Pseudomonadati</taxon>
        <taxon>Bacteroidota</taxon>
        <taxon>Bacteroidia</taxon>
        <taxon>Marinilabiliales</taxon>
        <taxon>Prolixibacteraceae</taxon>
        <taxon>Sunxiuqinia</taxon>
    </lineage>
</organism>